<dbReference type="SUPFAM" id="SSF54423">
    <property type="entry name" value="DsbC/DsbG N-terminal domain-like"/>
    <property type="match status" value="1"/>
</dbReference>
<gene>
    <name evidence="10" type="ORF">F6R98_04450</name>
</gene>
<dbReference type="InterPro" id="IPR018950">
    <property type="entry name" value="DiS-bond_isomerase_DsbC/G_N"/>
</dbReference>
<dbReference type="CDD" id="cd03020">
    <property type="entry name" value="DsbA_DsbC_DsbG"/>
    <property type="match status" value="1"/>
</dbReference>
<name>A0A5Q0BIE5_9GAMM</name>
<dbReference type="InterPro" id="IPR051470">
    <property type="entry name" value="Thiol:disulfide_interchange"/>
</dbReference>
<dbReference type="KEGG" id="mmob:F6R98_04450"/>
<keyword evidence="3 7" id="KW-0732">Signal</keyword>
<evidence type="ECO:0000256" key="6">
    <source>
        <dbReference type="ARBA" id="ARBA00023284"/>
    </source>
</evidence>
<dbReference type="InterPro" id="IPR009094">
    <property type="entry name" value="DiS-bond_isomerase_DsbC/G_N_sf"/>
</dbReference>
<comment type="similarity">
    <text evidence="2 7">Belongs to the thioredoxin family. DsbC subfamily.</text>
</comment>
<accession>A0A5Q0BIE5</accession>
<dbReference type="InterPro" id="IPR033954">
    <property type="entry name" value="DiS-bond_Isoase_DsbC/G"/>
</dbReference>
<protein>
    <recommendedName>
        <fullName evidence="7">Thiol:disulfide interchange protein</fullName>
    </recommendedName>
</protein>
<keyword evidence="11" id="KW-1185">Reference proteome</keyword>
<dbReference type="FunCoup" id="A0A5Q0BIE5">
    <property type="interactions" value="116"/>
</dbReference>
<dbReference type="InterPro" id="IPR036249">
    <property type="entry name" value="Thioredoxin-like_sf"/>
</dbReference>
<keyword evidence="4 7" id="KW-0574">Periplasm</keyword>
<keyword evidence="6 7" id="KW-0676">Redox-active center</keyword>
<dbReference type="Gene3D" id="3.40.30.10">
    <property type="entry name" value="Glutaredoxin"/>
    <property type="match status" value="1"/>
</dbReference>
<evidence type="ECO:0000259" key="9">
    <source>
        <dbReference type="Pfam" id="PF13098"/>
    </source>
</evidence>
<evidence type="ECO:0000256" key="3">
    <source>
        <dbReference type="ARBA" id="ARBA00022729"/>
    </source>
</evidence>
<evidence type="ECO:0000256" key="7">
    <source>
        <dbReference type="RuleBase" id="RU364038"/>
    </source>
</evidence>
<evidence type="ECO:0000313" key="11">
    <source>
        <dbReference type="Proteomes" id="UP000325755"/>
    </source>
</evidence>
<proteinExistence type="inferred from homology"/>
<dbReference type="PANTHER" id="PTHR35272:SF3">
    <property type="entry name" value="THIOL:DISULFIDE INTERCHANGE PROTEIN DSBC"/>
    <property type="match status" value="1"/>
</dbReference>
<evidence type="ECO:0000313" key="10">
    <source>
        <dbReference type="EMBL" id="QFY41971.1"/>
    </source>
</evidence>
<evidence type="ECO:0000256" key="5">
    <source>
        <dbReference type="ARBA" id="ARBA00023157"/>
    </source>
</evidence>
<keyword evidence="5" id="KW-1015">Disulfide bond</keyword>
<feature type="chain" id="PRO_5025085066" description="Thiol:disulfide interchange protein" evidence="7">
    <location>
        <begin position="26"/>
        <end position="242"/>
    </location>
</feature>
<comment type="subcellular location">
    <subcellularLocation>
        <location evidence="1 7">Periplasm</location>
    </subcellularLocation>
</comment>
<dbReference type="RefSeq" id="WP_153247956.1">
    <property type="nucleotide sequence ID" value="NZ_CP044205.1"/>
</dbReference>
<dbReference type="Proteomes" id="UP000325755">
    <property type="component" value="Chromosome"/>
</dbReference>
<dbReference type="SUPFAM" id="SSF52833">
    <property type="entry name" value="Thioredoxin-like"/>
    <property type="match status" value="1"/>
</dbReference>
<dbReference type="EMBL" id="CP044205">
    <property type="protein sequence ID" value="QFY41971.1"/>
    <property type="molecule type" value="Genomic_DNA"/>
</dbReference>
<evidence type="ECO:0000256" key="2">
    <source>
        <dbReference type="ARBA" id="ARBA00009813"/>
    </source>
</evidence>
<dbReference type="Pfam" id="PF10411">
    <property type="entry name" value="DsbC_N"/>
    <property type="match status" value="1"/>
</dbReference>
<evidence type="ECO:0000259" key="8">
    <source>
        <dbReference type="Pfam" id="PF10411"/>
    </source>
</evidence>
<dbReference type="InterPro" id="IPR012336">
    <property type="entry name" value="Thioredoxin-like_fold"/>
</dbReference>
<comment type="function">
    <text evidence="7">Required for disulfide bond formation in some periplasmic proteins. Acts by transferring its disulfide bond to other proteins and is reduced in the process.</text>
</comment>
<dbReference type="OrthoDB" id="12976at2"/>
<sequence>MKKIILIVSVLLGGFSLLAGGAARADSSAVGTIEKSVVEALHGEKPDSIKPSPIHGLYEVTIGPKLFYVSDDGAFLIQGHIVDLKAKDDVTEPRQAAARIAALNKLGLDKMIVFKPKTTKHPIYVFTDIDCGYCRKLHSEIDQYLGVGIEVRYLFFPRAGEGSDSWQKAESVWCSKDRNAAMTKAKKGETTQAPPCKNPVAEQYKLGTDLGANGTPMIVTEKGSILPGYVPAAQLSKMLDEE</sequence>
<evidence type="ECO:0000256" key="4">
    <source>
        <dbReference type="ARBA" id="ARBA00022764"/>
    </source>
</evidence>
<dbReference type="PANTHER" id="PTHR35272">
    <property type="entry name" value="THIOL:DISULFIDE INTERCHANGE PROTEIN DSBC-RELATED"/>
    <property type="match status" value="1"/>
</dbReference>
<dbReference type="InParanoid" id="A0A5Q0BIE5"/>
<dbReference type="AlphaFoldDB" id="A0A5Q0BIE5"/>
<feature type="signal peptide" evidence="7">
    <location>
        <begin position="1"/>
        <end position="25"/>
    </location>
</feature>
<evidence type="ECO:0000256" key="1">
    <source>
        <dbReference type="ARBA" id="ARBA00004418"/>
    </source>
</evidence>
<dbReference type="GO" id="GO:0042597">
    <property type="term" value="C:periplasmic space"/>
    <property type="evidence" value="ECO:0007669"/>
    <property type="project" value="UniProtKB-SubCell"/>
</dbReference>
<reference evidence="10 11" key="1">
    <citation type="submission" date="2019-09" db="EMBL/GenBank/DDBJ databases">
        <title>Ecophysiology of the spiral-shaped methanotroph Methylospira mobilis as revealed by the complete genome sequence.</title>
        <authorList>
            <person name="Oshkin I.Y."/>
            <person name="Dedysh S.N."/>
            <person name="Miroshnikov K."/>
            <person name="Danilova O.V."/>
            <person name="Hakobyan A."/>
            <person name="Liesack W."/>
        </authorList>
    </citation>
    <scope>NUCLEOTIDE SEQUENCE [LARGE SCALE GENOMIC DNA]</scope>
    <source>
        <strain evidence="10 11">Shm1</strain>
    </source>
</reference>
<organism evidence="10 11">
    <name type="scientific">Candidatus Methylospira mobilis</name>
    <dbReference type="NCBI Taxonomy" id="1808979"/>
    <lineage>
        <taxon>Bacteria</taxon>
        <taxon>Pseudomonadati</taxon>
        <taxon>Pseudomonadota</taxon>
        <taxon>Gammaproteobacteria</taxon>
        <taxon>Methylococcales</taxon>
        <taxon>Methylococcaceae</taxon>
        <taxon>Candidatus Methylospira</taxon>
    </lineage>
</organism>
<feature type="domain" description="Disulphide bond isomerase DsbC/G N-terminal" evidence="8">
    <location>
        <begin position="22"/>
        <end position="92"/>
    </location>
</feature>
<feature type="domain" description="Thioredoxin-like fold" evidence="9">
    <location>
        <begin position="117"/>
        <end position="239"/>
    </location>
</feature>
<dbReference type="Pfam" id="PF13098">
    <property type="entry name" value="Thioredoxin_2"/>
    <property type="match status" value="1"/>
</dbReference>
<dbReference type="Gene3D" id="3.10.450.70">
    <property type="entry name" value="Disulphide bond isomerase, DsbC/G, N-terminal"/>
    <property type="match status" value="1"/>
</dbReference>